<accession>A0A2M6WL75</accession>
<dbReference type="AlphaFoldDB" id="A0A2M6WL75"/>
<dbReference type="Proteomes" id="UP000229335">
    <property type="component" value="Unassembled WGS sequence"/>
</dbReference>
<organism evidence="2 3">
    <name type="scientific">Candidatus Falkowbacteria bacterium CG10_big_fil_rev_8_21_14_0_10_43_11</name>
    <dbReference type="NCBI Taxonomy" id="1974568"/>
    <lineage>
        <taxon>Bacteria</taxon>
        <taxon>Candidatus Falkowiibacteriota</taxon>
    </lineage>
</organism>
<evidence type="ECO:0000313" key="2">
    <source>
        <dbReference type="EMBL" id="PIT93516.1"/>
    </source>
</evidence>
<name>A0A2M6WL75_9BACT</name>
<protein>
    <recommendedName>
        <fullName evidence="1">PurE domain-containing protein</fullName>
    </recommendedName>
</protein>
<evidence type="ECO:0000259" key="1">
    <source>
        <dbReference type="SMART" id="SM01001"/>
    </source>
</evidence>
<sequence>MEPILIGIIVGSDSDLKSQCLSGLQILRDDEKAAVVAVITASIHRNTEEVLEFLRNYALQAGVFIIGAGWANHLTGFCEAYLRNVLRSTAPIIGVAFTDESSQTDEERVRHGQAARLSITEVPGTQVIWRDDLGQFAGSYGFERACKFAAKGQFPAIVLQEPKLTHNRTLVEALEFIKKEREV</sequence>
<gene>
    <name evidence="2" type="ORF">COU00_03890</name>
</gene>
<dbReference type="EMBL" id="PFAS01000070">
    <property type="protein sequence ID" value="PIT93516.1"/>
    <property type="molecule type" value="Genomic_DNA"/>
</dbReference>
<dbReference type="SUPFAM" id="SSF52255">
    <property type="entry name" value="N5-CAIR mutase (phosphoribosylaminoimidazole carboxylase, PurE)"/>
    <property type="match status" value="1"/>
</dbReference>
<feature type="domain" description="PurE" evidence="1">
    <location>
        <begin position="4"/>
        <end position="117"/>
    </location>
</feature>
<comment type="caution">
    <text evidence="2">The sequence shown here is derived from an EMBL/GenBank/DDBJ whole genome shotgun (WGS) entry which is preliminary data.</text>
</comment>
<proteinExistence type="predicted"/>
<dbReference type="InterPro" id="IPR000031">
    <property type="entry name" value="PurE_dom"/>
</dbReference>
<reference evidence="3" key="1">
    <citation type="submission" date="2017-09" db="EMBL/GenBank/DDBJ databases">
        <title>Depth-based differentiation of microbial function through sediment-hosted aquifers and enrichment of novel symbionts in the deep terrestrial subsurface.</title>
        <authorList>
            <person name="Probst A.J."/>
            <person name="Ladd B."/>
            <person name="Jarett J.K."/>
            <person name="Geller-Mcgrath D.E."/>
            <person name="Sieber C.M.K."/>
            <person name="Emerson J.B."/>
            <person name="Anantharaman K."/>
            <person name="Thomas B.C."/>
            <person name="Malmstrom R."/>
            <person name="Stieglmeier M."/>
            <person name="Klingl A."/>
            <person name="Woyke T."/>
            <person name="Ryan C.M."/>
            <person name="Banfield J.F."/>
        </authorList>
    </citation>
    <scope>NUCLEOTIDE SEQUENCE [LARGE SCALE GENOMIC DNA]</scope>
</reference>
<dbReference type="Pfam" id="PF00731">
    <property type="entry name" value="AIRC"/>
    <property type="match status" value="1"/>
</dbReference>
<dbReference type="GO" id="GO:0006189">
    <property type="term" value="P:'de novo' IMP biosynthetic process"/>
    <property type="evidence" value="ECO:0007669"/>
    <property type="project" value="InterPro"/>
</dbReference>
<dbReference type="Gene3D" id="3.40.50.1970">
    <property type="match status" value="1"/>
</dbReference>
<dbReference type="SMART" id="SM01001">
    <property type="entry name" value="AIRC"/>
    <property type="match status" value="1"/>
</dbReference>
<evidence type="ECO:0000313" key="3">
    <source>
        <dbReference type="Proteomes" id="UP000229335"/>
    </source>
</evidence>